<dbReference type="EMBL" id="CP014504">
    <property type="protein sequence ID" value="AMP97190.1"/>
    <property type="molecule type" value="Genomic_DNA"/>
</dbReference>
<evidence type="ECO:0000259" key="11">
    <source>
        <dbReference type="Pfam" id="PF17941"/>
    </source>
</evidence>
<dbReference type="InterPro" id="IPR003414">
    <property type="entry name" value="PP_kinase"/>
</dbReference>
<evidence type="ECO:0000256" key="5">
    <source>
        <dbReference type="ARBA" id="ARBA00022840"/>
    </source>
</evidence>
<dbReference type="GO" id="GO:0006799">
    <property type="term" value="P:polyphosphate biosynthetic process"/>
    <property type="evidence" value="ECO:0007669"/>
    <property type="project" value="UniProtKB-UniRule"/>
</dbReference>
<dbReference type="Gene3D" id="3.30.870.10">
    <property type="entry name" value="Endonuclease Chain A"/>
    <property type="match status" value="2"/>
</dbReference>
<keyword evidence="3 6" id="KW-0547">Nucleotide-binding</keyword>
<dbReference type="PIRSF" id="PIRSF015589">
    <property type="entry name" value="PP_kinase"/>
    <property type="match status" value="1"/>
</dbReference>
<feature type="domain" description="Polyphosphate kinase middle" evidence="8">
    <location>
        <begin position="119"/>
        <end position="295"/>
    </location>
</feature>
<sequence length="687" mass="79631">MTEYTFFNRDLSWLSFNERVLMEAENEQVPLLERIRFLSIYSSNLDEFYRVRMPVLMAIDNFDERTGLNNNYYKAQFLINQQQQKFGHLLANQLLPALKAKDIHWLYNEAIPELIIDELSRIFFTEVLAYIRLFSVAKDEDGFFAENNRLYQAVILSDAAGIERLEIITLPSDVLPRLYAVNKEDQKYVVFLDDIIRNNLNYLFPAEEIKGVFNIKITRNAEMNIKEEIEDLDEDITIALEKELKKRDLGTATRFLCQPGIPLRHLYKIIYALNLANSSVVEGGYYHNMKDLSNFPFQEVGLNYPKWPALPNLLLKKEETLFEQIFKKDLMVHVPYQNYDPILRFFNEAANDSFTEEIYVTLYRVADNSRIVNALMTAAKNGKKVTVMVELKARFDEANNIKWASRMKAAGVKIIYSNKELKVHAKVALVKRRVSNQSHYLGLLATGNLNESTARFYTDHILLTANQAMLGELKQLFGFLSKKKKKPLLEDAINFEHLLVAQFNLQQKFIALIDREIVNAKKGLQAGIIIKMNNLEERVLISKLYEASAAGIKIQLLIRSVCCLIPGIEGQSENITVTRIVDRYLEHGRIFLFHNNGEEDLFMGSADWMNRNIYGRIEVCFPIYNEELKIRLIEILNLQLRDTVQAVELNEEMQNNYCAGEVKVRSQQAIYDYLKETTLHTIENNVS</sequence>
<feature type="domain" description="Polyphosphate kinase C-terminal" evidence="11">
    <location>
        <begin position="321"/>
        <end position="485"/>
    </location>
</feature>
<dbReference type="InterPro" id="IPR025198">
    <property type="entry name" value="PPK_N_dom"/>
</dbReference>
<evidence type="ECO:0000259" key="9">
    <source>
        <dbReference type="Pfam" id="PF13089"/>
    </source>
</evidence>
<dbReference type="EC" id="2.7.4.1" evidence="6 7"/>
<comment type="cofactor">
    <cofactor evidence="6">
        <name>Mg(2+)</name>
        <dbReference type="ChEBI" id="CHEBI:18420"/>
    </cofactor>
</comment>
<dbReference type="InterPro" id="IPR036830">
    <property type="entry name" value="PP_kinase_middle_dom_sf"/>
</dbReference>
<gene>
    <name evidence="6" type="primary">ppk</name>
    <name evidence="12" type="ORF">AY601_0220</name>
</gene>
<dbReference type="OrthoDB" id="9761456at2"/>
<dbReference type="NCBIfam" id="TIGR03705">
    <property type="entry name" value="poly_P_kin"/>
    <property type="match status" value="1"/>
</dbReference>
<keyword evidence="5 6" id="KW-0067">ATP-binding</keyword>
<dbReference type="GO" id="GO:0046872">
    <property type="term" value="F:metal ion binding"/>
    <property type="evidence" value="ECO:0007669"/>
    <property type="project" value="UniProtKB-KW"/>
</dbReference>
<feature type="domain" description="Polyphosphate kinase N-terminal" evidence="9">
    <location>
        <begin position="6"/>
        <end position="105"/>
    </location>
</feature>
<dbReference type="Gene3D" id="1.20.58.310">
    <property type="entry name" value="Polyphosphate kinase N-terminal domain"/>
    <property type="match status" value="1"/>
</dbReference>
<comment type="PTM">
    <text evidence="6 7">An intermediate of this reaction is the autophosphorylated ppk in which a phosphate is covalently linked to a histidine residue through a N-P bond.</text>
</comment>
<feature type="binding site" evidence="6">
    <location>
        <position position="587"/>
    </location>
    <ligand>
        <name>ATP</name>
        <dbReference type="ChEBI" id="CHEBI:30616"/>
    </ligand>
</feature>
<feature type="domain" description="Polyphosphate kinase C-terminal" evidence="10">
    <location>
        <begin position="498"/>
        <end position="667"/>
    </location>
</feature>
<feature type="active site" description="Phosphohistidine intermediate" evidence="6">
    <location>
        <position position="424"/>
    </location>
</feature>
<reference evidence="12 13" key="1">
    <citation type="submission" date="2016-03" db="EMBL/GenBank/DDBJ databases">
        <title>Complete genome sequence of Pedobacter cryoconitis PAMC 27485.</title>
        <authorList>
            <person name="Lee J."/>
            <person name="Kim O.-S."/>
        </authorList>
    </citation>
    <scope>NUCLEOTIDE SEQUENCE [LARGE SCALE GENOMIC DNA]</scope>
    <source>
        <strain evidence="12 13">PAMC 27485</strain>
    </source>
</reference>
<comment type="function">
    <text evidence="6 7">Catalyzes the reversible transfer of the terminal phosphate of ATP to form a long-chain polyphosphate (polyP).</text>
</comment>
<dbReference type="RefSeq" id="WP_068395362.1">
    <property type="nucleotide sequence ID" value="NZ_CP014504.1"/>
</dbReference>
<organism evidence="12 13">
    <name type="scientific">Pedobacter cryoconitis</name>
    <dbReference type="NCBI Taxonomy" id="188932"/>
    <lineage>
        <taxon>Bacteria</taxon>
        <taxon>Pseudomonadati</taxon>
        <taxon>Bacteroidota</taxon>
        <taxon>Sphingobacteriia</taxon>
        <taxon>Sphingobacteriales</taxon>
        <taxon>Sphingobacteriaceae</taxon>
        <taxon>Pedobacter</taxon>
    </lineage>
</organism>
<feature type="binding site" evidence="6">
    <location>
        <position position="44"/>
    </location>
    <ligand>
        <name>ATP</name>
        <dbReference type="ChEBI" id="CHEBI:30616"/>
    </ligand>
</feature>
<dbReference type="InterPro" id="IPR025200">
    <property type="entry name" value="PPK_C_dom2"/>
</dbReference>
<comment type="similarity">
    <text evidence="6 7">Belongs to the polyphosphate kinase 1 (PPK1) family.</text>
</comment>
<dbReference type="SUPFAM" id="SSF56024">
    <property type="entry name" value="Phospholipase D/nuclease"/>
    <property type="match status" value="2"/>
</dbReference>
<evidence type="ECO:0000256" key="2">
    <source>
        <dbReference type="ARBA" id="ARBA00022679"/>
    </source>
</evidence>
<name>A0A127V7C1_9SPHI</name>
<keyword evidence="6" id="KW-0479">Metal-binding</keyword>
<evidence type="ECO:0000256" key="3">
    <source>
        <dbReference type="ARBA" id="ARBA00022741"/>
    </source>
</evidence>
<dbReference type="NCBIfam" id="NF003917">
    <property type="entry name" value="PRK05443.1-1"/>
    <property type="match status" value="1"/>
</dbReference>
<dbReference type="Pfam" id="PF02503">
    <property type="entry name" value="PP_kinase"/>
    <property type="match status" value="1"/>
</dbReference>
<keyword evidence="6" id="KW-0460">Magnesium</keyword>
<dbReference type="Pfam" id="PF13089">
    <property type="entry name" value="PP_kinase_N"/>
    <property type="match status" value="1"/>
</dbReference>
<evidence type="ECO:0000259" key="8">
    <source>
        <dbReference type="Pfam" id="PF02503"/>
    </source>
</evidence>
<evidence type="ECO:0000256" key="4">
    <source>
        <dbReference type="ARBA" id="ARBA00022777"/>
    </source>
</evidence>
<feature type="binding site" evidence="6">
    <location>
        <position position="364"/>
    </location>
    <ligand>
        <name>Mg(2+)</name>
        <dbReference type="ChEBI" id="CHEBI:18420"/>
    </ligand>
</feature>
<dbReference type="Pfam" id="PF13090">
    <property type="entry name" value="PP_kinase_C"/>
    <property type="match status" value="1"/>
</dbReference>
<dbReference type="CDD" id="cd09167">
    <property type="entry name" value="PLDc_EcPPK1_C2_like"/>
    <property type="match status" value="1"/>
</dbReference>
<keyword evidence="4 6" id="KW-0418">Kinase</keyword>
<dbReference type="PANTHER" id="PTHR30218:SF0">
    <property type="entry name" value="POLYPHOSPHATE KINASE"/>
    <property type="match status" value="1"/>
</dbReference>
<accession>A0A127V7C1</accession>
<dbReference type="Gene3D" id="3.30.1840.10">
    <property type="entry name" value="Polyphosphate kinase middle domain"/>
    <property type="match status" value="1"/>
</dbReference>
<dbReference type="InterPro" id="IPR041108">
    <property type="entry name" value="PP_kinase_C_1"/>
</dbReference>
<dbReference type="HAMAP" id="MF_00347">
    <property type="entry name" value="Polyphosphate_kinase"/>
    <property type="match status" value="1"/>
</dbReference>
<evidence type="ECO:0000256" key="7">
    <source>
        <dbReference type="RuleBase" id="RU003800"/>
    </source>
</evidence>
<dbReference type="SUPFAM" id="SSF140356">
    <property type="entry name" value="PPK N-terminal domain-like"/>
    <property type="match status" value="1"/>
</dbReference>
<dbReference type="InterPro" id="IPR036832">
    <property type="entry name" value="PPK_N_dom_sf"/>
</dbReference>
<dbReference type="KEGG" id="pcm:AY601_0220"/>
<dbReference type="Pfam" id="PF17941">
    <property type="entry name" value="PP_kinase_C_1"/>
    <property type="match status" value="1"/>
</dbReference>
<keyword evidence="1 6" id="KW-0597">Phosphoprotein</keyword>
<dbReference type="GO" id="GO:0008976">
    <property type="term" value="F:polyphosphate kinase activity"/>
    <property type="evidence" value="ECO:0007669"/>
    <property type="project" value="UniProtKB-UniRule"/>
</dbReference>
<feature type="binding site" evidence="6">
    <location>
        <position position="394"/>
    </location>
    <ligand>
        <name>Mg(2+)</name>
        <dbReference type="ChEBI" id="CHEBI:18420"/>
    </ligand>
</feature>
<protein>
    <recommendedName>
        <fullName evidence="6 7">Polyphosphate kinase</fullName>
        <ecNumber evidence="6 7">2.7.4.1</ecNumber>
    </recommendedName>
    <alternativeName>
        <fullName evidence="6">ATP-polyphosphate phosphotransferase</fullName>
    </alternativeName>
    <alternativeName>
        <fullName evidence="6">Polyphosphoric acid kinase</fullName>
    </alternativeName>
</protein>
<evidence type="ECO:0000256" key="1">
    <source>
        <dbReference type="ARBA" id="ARBA00022553"/>
    </source>
</evidence>
<feature type="binding site" evidence="6">
    <location>
        <position position="457"/>
    </location>
    <ligand>
        <name>ATP</name>
        <dbReference type="ChEBI" id="CHEBI:30616"/>
    </ligand>
</feature>
<dbReference type="Proteomes" id="UP000071561">
    <property type="component" value="Chromosome"/>
</dbReference>
<dbReference type="GO" id="GO:0005524">
    <property type="term" value="F:ATP binding"/>
    <property type="evidence" value="ECO:0007669"/>
    <property type="project" value="UniProtKB-KW"/>
</dbReference>
<dbReference type="PANTHER" id="PTHR30218">
    <property type="entry name" value="POLYPHOSPHATE KINASE"/>
    <property type="match status" value="1"/>
</dbReference>
<evidence type="ECO:0000259" key="10">
    <source>
        <dbReference type="Pfam" id="PF13090"/>
    </source>
</evidence>
<feature type="binding site" evidence="6">
    <location>
        <position position="559"/>
    </location>
    <ligand>
        <name>ATP</name>
        <dbReference type="ChEBI" id="CHEBI:30616"/>
    </ligand>
</feature>
<proteinExistence type="inferred from homology"/>
<dbReference type="PATRIC" id="fig|188932.3.peg.223"/>
<dbReference type="InterPro" id="IPR024953">
    <property type="entry name" value="PP_kinase_middle"/>
</dbReference>
<dbReference type="SUPFAM" id="SSF143724">
    <property type="entry name" value="PHP14-like"/>
    <property type="match status" value="1"/>
</dbReference>
<comment type="catalytic activity">
    <reaction evidence="6 7">
        <text>[phosphate](n) + ATP = [phosphate](n+1) + ADP</text>
        <dbReference type="Rhea" id="RHEA:19573"/>
        <dbReference type="Rhea" id="RHEA-COMP:9859"/>
        <dbReference type="Rhea" id="RHEA-COMP:14280"/>
        <dbReference type="ChEBI" id="CHEBI:16838"/>
        <dbReference type="ChEBI" id="CHEBI:30616"/>
        <dbReference type="ChEBI" id="CHEBI:456216"/>
        <dbReference type="EC" id="2.7.4.1"/>
    </reaction>
</comment>
<keyword evidence="13" id="KW-1185">Reference proteome</keyword>
<dbReference type="GO" id="GO:0009358">
    <property type="term" value="C:polyphosphate kinase complex"/>
    <property type="evidence" value="ECO:0007669"/>
    <property type="project" value="InterPro"/>
</dbReference>
<dbReference type="AlphaFoldDB" id="A0A127V7C1"/>
<keyword evidence="2 6" id="KW-0808">Transferase</keyword>
<evidence type="ECO:0000313" key="12">
    <source>
        <dbReference type="EMBL" id="AMP97190.1"/>
    </source>
</evidence>
<evidence type="ECO:0000256" key="6">
    <source>
        <dbReference type="HAMAP-Rule" id="MF_00347"/>
    </source>
</evidence>
<evidence type="ECO:0000313" key="13">
    <source>
        <dbReference type="Proteomes" id="UP000071561"/>
    </source>
</evidence>